<evidence type="ECO:0000256" key="2">
    <source>
        <dbReference type="SAM" id="MobiDB-lite"/>
    </source>
</evidence>
<keyword evidence="5" id="KW-1185">Reference proteome</keyword>
<feature type="domain" description="RRM" evidence="3">
    <location>
        <begin position="30"/>
        <end position="108"/>
    </location>
</feature>
<reference evidence="4 5" key="1">
    <citation type="journal article" date="2014" name="Mol. Plant">
        <title>Chromosome Scale Genome Assembly and Transcriptome Profiling of Nannochloropsis gaditana in Nitrogen Depletion.</title>
        <authorList>
            <person name="Corteggiani Carpinelli E."/>
            <person name="Telatin A."/>
            <person name="Vitulo N."/>
            <person name="Forcato C."/>
            <person name="D'Angelo M."/>
            <person name="Schiavon R."/>
            <person name="Vezzi A."/>
            <person name="Giacometti G.M."/>
            <person name="Morosinotto T."/>
            <person name="Valle G."/>
        </authorList>
    </citation>
    <scope>NUCLEOTIDE SEQUENCE [LARGE SCALE GENOMIC DNA]</scope>
    <source>
        <strain evidence="4 5">B-31</strain>
    </source>
</reference>
<feature type="compositionally biased region" description="Gly residues" evidence="2">
    <location>
        <begin position="13"/>
        <end position="22"/>
    </location>
</feature>
<accession>W7TKT0</accession>
<dbReference type="CDD" id="cd12311">
    <property type="entry name" value="RRM_SRSF2_SRSF8"/>
    <property type="match status" value="1"/>
</dbReference>
<evidence type="ECO:0000313" key="5">
    <source>
        <dbReference type="Proteomes" id="UP000019335"/>
    </source>
</evidence>
<dbReference type="InterPro" id="IPR012677">
    <property type="entry name" value="Nucleotide-bd_a/b_plait_sf"/>
</dbReference>
<dbReference type="PANTHER" id="PTHR48034">
    <property type="entry name" value="TRANSFORMER-2 SEX-DETERMINING PROTEIN-RELATED"/>
    <property type="match status" value="1"/>
</dbReference>
<dbReference type="SUPFAM" id="SSF54928">
    <property type="entry name" value="RNA-binding domain, RBD"/>
    <property type="match status" value="1"/>
</dbReference>
<dbReference type="OrthoDB" id="439808at2759"/>
<evidence type="ECO:0000256" key="1">
    <source>
        <dbReference type="PROSITE-ProRule" id="PRU00176"/>
    </source>
</evidence>
<proteinExistence type="predicted"/>
<dbReference type="EMBL" id="AZIL01002702">
    <property type="protein sequence ID" value="EWM20986.1"/>
    <property type="molecule type" value="Genomic_DNA"/>
</dbReference>
<feature type="region of interest" description="Disordered" evidence="2">
    <location>
        <begin position="105"/>
        <end position="185"/>
    </location>
</feature>
<sequence>MGDNGENGEPNRDGGGGAGGRGPPKIDGMTTLKIDNIRYDCTTEDLRELFKDTGEIGDVYIPRDHNSGDNRGFAFVRYHEKEDAERALEKVDGTDFKGRDLRVSVATRKRPDHFRDGGGGHRGGDEAAAATDDDRDRRGGYYGGGGGGYDDRGGRGYGGGYPDRRDRSRSPPRRRSRSRSPPRYD</sequence>
<protein>
    <submittedName>
        <fullName evidence="4">Splicing arginine serine-rich 2</fullName>
    </submittedName>
</protein>
<dbReference type="SMART" id="SM00360">
    <property type="entry name" value="RRM"/>
    <property type="match status" value="1"/>
</dbReference>
<name>W7TKT0_9STRA</name>
<comment type="caution">
    <text evidence="4">The sequence shown here is derived from an EMBL/GenBank/DDBJ whole genome shotgun (WGS) entry which is preliminary data.</text>
</comment>
<feature type="region of interest" description="Disordered" evidence="2">
    <location>
        <begin position="1"/>
        <end position="29"/>
    </location>
</feature>
<dbReference type="Pfam" id="PF00076">
    <property type="entry name" value="RRM_1"/>
    <property type="match status" value="1"/>
</dbReference>
<dbReference type="PROSITE" id="PS50102">
    <property type="entry name" value="RRM"/>
    <property type="match status" value="1"/>
</dbReference>
<gene>
    <name evidence="4" type="ORF">Naga_100487g3</name>
</gene>
<keyword evidence="1" id="KW-0694">RNA-binding</keyword>
<feature type="compositionally biased region" description="Basic and acidic residues" evidence="2">
    <location>
        <begin position="113"/>
        <end position="125"/>
    </location>
</feature>
<dbReference type="Gene3D" id="3.30.70.330">
    <property type="match status" value="1"/>
</dbReference>
<evidence type="ECO:0000259" key="3">
    <source>
        <dbReference type="PROSITE" id="PS50102"/>
    </source>
</evidence>
<dbReference type="Proteomes" id="UP000019335">
    <property type="component" value="Unassembled WGS sequence"/>
</dbReference>
<evidence type="ECO:0000313" key="4">
    <source>
        <dbReference type="EMBL" id="EWM20986.1"/>
    </source>
</evidence>
<organism evidence="4 5">
    <name type="scientific">Nannochloropsis gaditana</name>
    <dbReference type="NCBI Taxonomy" id="72520"/>
    <lineage>
        <taxon>Eukaryota</taxon>
        <taxon>Sar</taxon>
        <taxon>Stramenopiles</taxon>
        <taxon>Ochrophyta</taxon>
        <taxon>Eustigmatophyceae</taxon>
        <taxon>Eustigmatales</taxon>
        <taxon>Monodopsidaceae</taxon>
        <taxon>Nannochloropsis</taxon>
    </lineage>
</organism>
<feature type="compositionally biased region" description="Basic residues" evidence="2">
    <location>
        <begin position="170"/>
        <end position="185"/>
    </location>
</feature>
<dbReference type="InterPro" id="IPR035979">
    <property type="entry name" value="RBD_domain_sf"/>
</dbReference>
<dbReference type="GO" id="GO:0003723">
    <property type="term" value="F:RNA binding"/>
    <property type="evidence" value="ECO:0007669"/>
    <property type="project" value="UniProtKB-UniRule"/>
</dbReference>
<dbReference type="AlphaFoldDB" id="W7TKT0"/>
<dbReference type="InterPro" id="IPR000504">
    <property type="entry name" value="RRM_dom"/>
</dbReference>
<dbReference type="InterPro" id="IPR050441">
    <property type="entry name" value="RBM"/>
</dbReference>